<dbReference type="GO" id="GO:1990904">
    <property type="term" value="C:ribonucleoprotein complex"/>
    <property type="evidence" value="ECO:0007669"/>
    <property type="project" value="UniProtKB-KW"/>
</dbReference>
<proteinExistence type="inferred from homology"/>
<dbReference type="GeneID" id="111250087"/>
<protein>
    <recommendedName>
        <fullName evidence="7">Mitochondrial ribosomal protein L1</fullName>
    </recommendedName>
</protein>
<keyword evidence="6" id="KW-1185">Reference proteome</keyword>
<dbReference type="InParanoid" id="A0A7M7K465"/>
<dbReference type="EnsemblMetazoa" id="XM_022804762">
    <property type="protein sequence ID" value="XP_022660497"/>
    <property type="gene ID" value="LOC111250087"/>
</dbReference>
<dbReference type="PANTHER" id="PTHR36427:SF3">
    <property type="entry name" value="LARGE RIBOSOMAL SUBUNIT PROTEIN UL1M"/>
    <property type="match status" value="1"/>
</dbReference>
<feature type="region of interest" description="Disordered" evidence="4">
    <location>
        <begin position="366"/>
        <end position="398"/>
    </location>
</feature>
<dbReference type="AlphaFoldDB" id="A0A7M7K465"/>
<name>A0A7M7K465_VARDE</name>
<keyword evidence="2" id="KW-0689">Ribosomal protein</keyword>
<dbReference type="SUPFAM" id="SSF56808">
    <property type="entry name" value="Ribosomal protein L1"/>
    <property type="match status" value="1"/>
</dbReference>
<dbReference type="RefSeq" id="XP_022660497.1">
    <property type="nucleotide sequence ID" value="XM_022804762.1"/>
</dbReference>
<dbReference type="GO" id="GO:0005840">
    <property type="term" value="C:ribosome"/>
    <property type="evidence" value="ECO:0007669"/>
    <property type="project" value="UniProtKB-KW"/>
</dbReference>
<dbReference type="Gene3D" id="3.40.50.790">
    <property type="match status" value="1"/>
</dbReference>
<reference evidence="5" key="1">
    <citation type="submission" date="2021-01" db="UniProtKB">
        <authorList>
            <consortium name="EnsemblMetazoa"/>
        </authorList>
    </citation>
    <scope>IDENTIFICATION</scope>
</reference>
<dbReference type="OrthoDB" id="1747252at2759"/>
<dbReference type="InterPro" id="IPR023674">
    <property type="entry name" value="Ribosomal_uL1-like"/>
</dbReference>
<dbReference type="KEGG" id="vde:111250087"/>
<evidence type="ECO:0000313" key="6">
    <source>
        <dbReference type="Proteomes" id="UP000594260"/>
    </source>
</evidence>
<evidence type="ECO:0008006" key="7">
    <source>
        <dbReference type="Google" id="ProtNLM"/>
    </source>
</evidence>
<dbReference type="FunCoup" id="A0A7M7K465">
    <property type="interactions" value="931"/>
</dbReference>
<sequence length="398" mass="46047">MSICMMRGFWRSLGPHKVPLFSSAFGMQDRLKLPYEQNRGYPTQKHQKLILAAQKRNRARKLQKLEETEVDFVTSQKSAALRKTVLKSKRYDPGNNLPSELQEDVYFRSWYREKTYSLEECIQMHRELMHPSMFDRSDNILIATVELNMQAKKKNKYLDRFEGTLLYPHVFPNKSRITKILCFCRSSDDAVKLMDNGADLAGGTALVKKITAGEIDHTLYDHILSSVDMMEELLPLRNILKKKMPTPQKTMTSDPFTLVKLFRKSVVYEARKDPYEPDYAQFSVPLARLDMPLDQIKANLKFLFTEVNEHMPSGRPINSFITQVFISSPPSPERFVLNRDPYEKYIAETTVVAELAGRNKLDKQKKAIVIQRDETQDADDEKEAKEGNEDANKTFQTT</sequence>
<organism evidence="5 6">
    <name type="scientific">Varroa destructor</name>
    <name type="common">Honeybee mite</name>
    <dbReference type="NCBI Taxonomy" id="109461"/>
    <lineage>
        <taxon>Eukaryota</taxon>
        <taxon>Metazoa</taxon>
        <taxon>Ecdysozoa</taxon>
        <taxon>Arthropoda</taxon>
        <taxon>Chelicerata</taxon>
        <taxon>Arachnida</taxon>
        <taxon>Acari</taxon>
        <taxon>Parasitiformes</taxon>
        <taxon>Mesostigmata</taxon>
        <taxon>Gamasina</taxon>
        <taxon>Dermanyssoidea</taxon>
        <taxon>Varroidae</taxon>
        <taxon>Varroa</taxon>
    </lineage>
</organism>
<dbReference type="CTD" id="65008"/>
<dbReference type="Pfam" id="PF00687">
    <property type="entry name" value="Ribosomal_L1"/>
    <property type="match status" value="1"/>
</dbReference>
<dbReference type="Gene3D" id="3.30.190.20">
    <property type="match status" value="1"/>
</dbReference>
<evidence type="ECO:0000256" key="4">
    <source>
        <dbReference type="SAM" id="MobiDB-lite"/>
    </source>
</evidence>
<evidence type="ECO:0000256" key="2">
    <source>
        <dbReference type="ARBA" id="ARBA00022980"/>
    </source>
</evidence>
<evidence type="ECO:0000256" key="3">
    <source>
        <dbReference type="ARBA" id="ARBA00023274"/>
    </source>
</evidence>
<feature type="compositionally biased region" description="Basic and acidic residues" evidence="4">
    <location>
        <begin position="382"/>
        <end position="392"/>
    </location>
</feature>
<evidence type="ECO:0000313" key="5">
    <source>
        <dbReference type="EnsemblMetazoa" id="XP_022660497"/>
    </source>
</evidence>
<evidence type="ECO:0000256" key="1">
    <source>
        <dbReference type="ARBA" id="ARBA00010531"/>
    </source>
</evidence>
<dbReference type="OMA" id="MWDKSSA"/>
<accession>A0A7M7K465</accession>
<dbReference type="InterPro" id="IPR016095">
    <property type="entry name" value="Ribosomal_uL1_3-a/b-sand"/>
</dbReference>
<dbReference type="InterPro" id="IPR028364">
    <property type="entry name" value="Ribosomal_uL1/biogenesis"/>
</dbReference>
<feature type="compositionally biased region" description="Basic and acidic residues" evidence="4">
    <location>
        <begin position="366"/>
        <end position="375"/>
    </location>
</feature>
<keyword evidence="3" id="KW-0687">Ribonucleoprotein</keyword>
<dbReference type="PANTHER" id="PTHR36427">
    <property type="entry name" value="54S RIBOSOMAL PROTEIN L1, MITOCHONDRIAL"/>
    <property type="match status" value="1"/>
</dbReference>
<dbReference type="Proteomes" id="UP000594260">
    <property type="component" value="Unplaced"/>
</dbReference>
<comment type="similarity">
    <text evidence="1">Belongs to the universal ribosomal protein uL1 family.</text>
</comment>